<keyword evidence="2 4" id="KW-0863">Zinc-finger</keyword>
<keyword evidence="5" id="KW-1133">Transmembrane helix</keyword>
<evidence type="ECO:0000313" key="8">
    <source>
        <dbReference type="Proteomes" id="UP001237642"/>
    </source>
</evidence>
<keyword evidence="8" id="KW-1185">Reference proteome</keyword>
<dbReference type="GO" id="GO:0003677">
    <property type="term" value="F:DNA binding"/>
    <property type="evidence" value="ECO:0007669"/>
    <property type="project" value="InterPro"/>
</dbReference>
<name>A0AAD8I1Q2_9APIA</name>
<comment type="caution">
    <text evidence="7">The sequence shown here is derived from an EMBL/GenBank/DDBJ whole genome shotgun (WGS) entry which is preliminary data.</text>
</comment>
<dbReference type="Pfam" id="PF02892">
    <property type="entry name" value="zf-BED"/>
    <property type="match status" value="1"/>
</dbReference>
<dbReference type="PROSITE" id="PS50808">
    <property type="entry name" value="ZF_BED"/>
    <property type="match status" value="1"/>
</dbReference>
<organism evidence="7 8">
    <name type="scientific">Heracleum sosnowskyi</name>
    <dbReference type="NCBI Taxonomy" id="360622"/>
    <lineage>
        <taxon>Eukaryota</taxon>
        <taxon>Viridiplantae</taxon>
        <taxon>Streptophyta</taxon>
        <taxon>Embryophyta</taxon>
        <taxon>Tracheophyta</taxon>
        <taxon>Spermatophyta</taxon>
        <taxon>Magnoliopsida</taxon>
        <taxon>eudicotyledons</taxon>
        <taxon>Gunneridae</taxon>
        <taxon>Pentapetalae</taxon>
        <taxon>asterids</taxon>
        <taxon>campanulids</taxon>
        <taxon>Apiales</taxon>
        <taxon>Apiaceae</taxon>
        <taxon>Apioideae</taxon>
        <taxon>apioid superclade</taxon>
        <taxon>Tordylieae</taxon>
        <taxon>Tordyliinae</taxon>
        <taxon>Heracleum</taxon>
    </lineage>
</organism>
<evidence type="ECO:0000256" key="4">
    <source>
        <dbReference type="PROSITE-ProRule" id="PRU00027"/>
    </source>
</evidence>
<dbReference type="GO" id="GO:0008270">
    <property type="term" value="F:zinc ion binding"/>
    <property type="evidence" value="ECO:0007669"/>
    <property type="project" value="UniProtKB-KW"/>
</dbReference>
<dbReference type="SUPFAM" id="SSF57667">
    <property type="entry name" value="beta-beta-alpha zinc fingers"/>
    <property type="match status" value="1"/>
</dbReference>
<gene>
    <name evidence="7" type="ORF">POM88_033238</name>
</gene>
<feature type="domain" description="BED-type" evidence="6">
    <location>
        <begin position="51"/>
        <end position="108"/>
    </location>
</feature>
<evidence type="ECO:0000313" key="7">
    <source>
        <dbReference type="EMBL" id="KAK1377045.1"/>
    </source>
</evidence>
<evidence type="ECO:0000259" key="6">
    <source>
        <dbReference type="PROSITE" id="PS50808"/>
    </source>
</evidence>
<keyword evidence="3" id="KW-0862">Zinc</keyword>
<reference evidence="7" key="1">
    <citation type="submission" date="2023-02" db="EMBL/GenBank/DDBJ databases">
        <title>Genome of toxic invasive species Heracleum sosnowskyi carries increased number of genes despite the absence of recent whole-genome duplications.</title>
        <authorList>
            <person name="Schelkunov M."/>
            <person name="Shtratnikova V."/>
            <person name="Makarenko M."/>
            <person name="Klepikova A."/>
            <person name="Omelchenko D."/>
            <person name="Novikova G."/>
            <person name="Obukhova E."/>
            <person name="Bogdanov V."/>
            <person name="Penin A."/>
            <person name="Logacheva M."/>
        </authorList>
    </citation>
    <scope>NUCLEOTIDE SEQUENCE</scope>
    <source>
        <strain evidence="7">Hsosn_3</strain>
        <tissue evidence="7">Leaf</tissue>
    </source>
</reference>
<keyword evidence="5" id="KW-0472">Membrane</keyword>
<dbReference type="AlphaFoldDB" id="A0AAD8I1Q2"/>
<reference evidence="7" key="2">
    <citation type="submission" date="2023-05" db="EMBL/GenBank/DDBJ databases">
        <authorList>
            <person name="Schelkunov M.I."/>
        </authorList>
    </citation>
    <scope>NUCLEOTIDE SEQUENCE</scope>
    <source>
        <strain evidence="7">Hsosn_3</strain>
        <tissue evidence="7">Leaf</tissue>
    </source>
</reference>
<proteinExistence type="predicted"/>
<dbReference type="EMBL" id="JAUIZM010000007">
    <property type="protein sequence ID" value="KAK1377045.1"/>
    <property type="molecule type" value="Genomic_DNA"/>
</dbReference>
<dbReference type="Proteomes" id="UP001237642">
    <property type="component" value="Unassembled WGS sequence"/>
</dbReference>
<dbReference type="Gene3D" id="1.20.5.170">
    <property type="match status" value="1"/>
</dbReference>
<keyword evidence="1" id="KW-0479">Metal-binding</keyword>
<dbReference type="InterPro" id="IPR036236">
    <property type="entry name" value="Znf_C2H2_sf"/>
</dbReference>
<feature type="transmembrane region" description="Helical" evidence="5">
    <location>
        <begin position="241"/>
        <end position="259"/>
    </location>
</feature>
<evidence type="ECO:0000256" key="2">
    <source>
        <dbReference type="ARBA" id="ARBA00022771"/>
    </source>
</evidence>
<dbReference type="InterPro" id="IPR003656">
    <property type="entry name" value="Znf_BED"/>
</dbReference>
<dbReference type="SMART" id="SM00614">
    <property type="entry name" value="ZnF_BED"/>
    <property type="match status" value="1"/>
</dbReference>
<sequence>MDDGDGQISKQGEGISEKEAVDLNPQVIHVNLEDEEVKCDEKLDENCEKGKKGSVVWDYFNRIPGLPVGKEKAKCGLCNVIIGCYSRNGTSAMMNHLKTVCPKSPLRNNLDKLQKTLRFEIISKEDKTHNVKAHTFNQERCQVDGPLQEIVSKYMEKSSLSPKTAEALVCSQDWLRTSEIVIDLRGEPEEYLQHEKLENDETTVFLHFVTKLFTEMQKVYRGCKCRLQGLLSGFEAFSVDLGIILFLAFLSLYLVGMIFSDHTFGLLQQAAVVLNSSRRFRYTLGLQGQEVREKIRGLIRAHAQVISESGKEEIKERSVKVQGPVLQSATKGQVLFFRPTAAAKHLGF</sequence>
<accession>A0AAD8I1Q2</accession>
<evidence type="ECO:0000256" key="5">
    <source>
        <dbReference type="SAM" id="Phobius"/>
    </source>
</evidence>
<evidence type="ECO:0000256" key="3">
    <source>
        <dbReference type="ARBA" id="ARBA00022833"/>
    </source>
</evidence>
<keyword evidence="5" id="KW-0812">Transmembrane</keyword>
<protein>
    <recommendedName>
        <fullName evidence="6">BED-type domain-containing protein</fullName>
    </recommendedName>
</protein>
<evidence type="ECO:0000256" key="1">
    <source>
        <dbReference type="ARBA" id="ARBA00022723"/>
    </source>
</evidence>